<organism evidence="1">
    <name type="scientific">hydrothermal vent metagenome</name>
    <dbReference type="NCBI Taxonomy" id="652676"/>
    <lineage>
        <taxon>unclassified sequences</taxon>
        <taxon>metagenomes</taxon>
        <taxon>ecological metagenomes</taxon>
    </lineage>
</organism>
<dbReference type="AlphaFoldDB" id="A0A3B0XPQ5"/>
<accession>A0A3B0XPQ5</accession>
<name>A0A3B0XPQ5_9ZZZZ</name>
<reference evidence="1" key="1">
    <citation type="submission" date="2018-06" db="EMBL/GenBank/DDBJ databases">
        <authorList>
            <person name="Zhirakovskaya E."/>
        </authorList>
    </citation>
    <scope>NUCLEOTIDE SEQUENCE</scope>
</reference>
<sequence>MLKKTMQNLMISSVLSAAVISGAQAGENCMQIGGTGMPNFVPQDDGSMTIVAPLSGSVKTASGKITSQRKTSTGLEMVMEHYFMTEKGGFMHTRDLGILTAVPGKKNQYMIEITYHIQKESTSGVLKGYSGEFNSAGLVDLEKLNGIIRYSGEICK</sequence>
<evidence type="ECO:0000313" key="1">
    <source>
        <dbReference type="EMBL" id="VAW65162.1"/>
    </source>
</evidence>
<gene>
    <name evidence="1" type="ORF">MNBD_GAMMA09-877</name>
</gene>
<dbReference type="EMBL" id="UOFI01000063">
    <property type="protein sequence ID" value="VAW65162.1"/>
    <property type="molecule type" value="Genomic_DNA"/>
</dbReference>
<protein>
    <submittedName>
        <fullName evidence="1">Uncharacterized protein</fullName>
    </submittedName>
</protein>
<proteinExistence type="predicted"/>